<name>A0ABQ9IH19_9NEOP</name>
<gene>
    <name evidence="1" type="ORF">PR048_001277</name>
</gene>
<proteinExistence type="predicted"/>
<organism evidence="1 2">
    <name type="scientific">Dryococelus australis</name>
    <dbReference type="NCBI Taxonomy" id="614101"/>
    <lineage>
        <taxon>Eukaryota</taxon>
        <taxon>Metazoa</taxon>
        <taxon>Ecdysozoa</taxon>
        <taxon>Arthropoda</taxon>
        <taxon>Hexapoda</taxon>
        <taxon>Insecta</taxon>
        <taxon>Pterygota</taxon>
        <taxon>Neoptera</taxon>
        <taxon>Polyneoptera</taxon>
        <taxon>Phasmatodea</taxon>
        <taxon>Verophasmatodea</taxon>
        <taxon>Anareolatae</taxon>
        <taxon>Phasmatidae</taxon>
        <taxon>Eurycanthinae</taxon>
        <taxon>Dryococelus</taxon>
    </lineage>
</organism>
<sequence length="245" mass="27331">MSSRRSDQRKGSLRLRGSSNGRGWQGFRKCSVYSEQPMVVHVCDCGVLYMRSTRVDICNSETAACVRGDWIVLVSLSSLRADDGEVRGVYESGRGNTPTRGNILHDTDMPRIEPGSQRWEASGLTTTPPRPLRHTALAFTIYVHSERGLSYFGSVWAYERPHTGESRGDARRFYKGDSPIITILHWEHKLQTEDRTTNLTTGRMCAGGGICAATTQDFTAETSARVCNSKNRNVKTHKESSIEIL</sequence>
<protein>
    <submittedName>
        <fullName evidence="1">Uncharacterized protein</fullName>
    </submittedName>
</protein>
<comment type="caution">
    <text evidence="1">The sequence shown here is derived from an EMBL/GenBank/DDBJ whole genome shotgun (WGS) entry which is preliminary data.</text>
</comment>
<evidence type="ECO:0000313" key="2">
    <source>
        <dbReference type="Proteomes" id="UP001159363"/>
    </source>
</evidence>
<keyword evidence="2" id="KW-1185">Reference proteome</keyword>
<dbReference type="EMBL" id="JARBHB010000001">
    <property type="protein sequence ID" value="KAJ8895936.1"/>
    <property type="molecule type" value="Genomic_DNA"/>
</dbReference>
<evidence type="ECO:0000313" key="1">
    <source>
        <dbReference type="EMBL" id="KAJ8895936.1"/>
    </source>
</evidence>
<accession>A0ABQ9IH19</accession>
<dbReference type="Proteomes" id="UP001159363">
    <property type="component" value="Chromosome 1"/>
</dbReference>
<reference evidence="1 2" key="1">
    <citation type="submission" date="2023-02" db="EMBL/GenBank/DDBJ databases">
        <title>LHISI_Scaffold_Assembly.</title>
        <authorList>
            <person name="Stuart O.P."/>
            <person name="Cleave R."/>
            <person name="Magrath M.J.L."/>
            <person name="Mikheyev A.S."/>
        </authorList>
    </citation>
    <scope>NUCLEOTIDE SEQUENCE [LARGE SCALE GENOMIC DNA]</scope>
    <source>
        <strain evidence="1">Daus_M_001</strain>
        <tissue evidence="1">Leg muscle</tissue>
    </source>
</reference>